<reference evidence="14 15" key="1">
    <citation type="journal article" date="2011" name="PLoS Genet.">
        <title>Comparative genomic analysis of human fungal pathogens causing paracoccidioidomycosis.</title>
        <authorList>
            <person name="Desjardins C.A."/>
            <person name="Champion M.D."/>
            <person name="Holder J.W."/>
            <person name="Muszewska A."/>
            <person name="Goldberg J."/>
            <person name="Bailao A.M."/>
            <person name="Brigido M.M."/>
            <person name="Ferreira M.E."/>
            <person name="Garcia A.M."/>
            <person name="Grynberg M."/>
            <person name="Gujja S."/>
            <person name="Heiman D.I."/>
            <person name="Henn M.R."/>
            <person name="Kodira C.D."/>
            <person name="Leon-Narvaez H."/>
            <person name="Longo L.V."/>
            <person name="Ma L.J."/>
            <person name="Malavazi I."/>
            <person name="Matsuo A.L."/>
            <person name="Morais F.V."/>
            <person name="Pereira M."/>
            <person name="Rodriguez-Brito S."/>
            <person name="Sakthikumar S."/>
            <person name="Salem-Izacc S.M."/>
            <person name="Sykes S.M."/>
            <person name="Teixeira M.M."/>
            <person name="Vallejo M.C."/>
            <person name="Walter M.E."/>
            <person name="Yandava C."/>
            <person name="Young S."/>
            <person name="Zeng Q."/>
            <person name="Zucker J."/>
            <person name="Felipe M.S."/>
            <person name="Goldman G.H."/>
            <person name="Haas B.J."/>
            <person name="McEwen J.G."/>
            <person name="Nino-Vega G."/>
            <person name="Puccia R."/>
            <person name="San-Blas G."/>
            <person name="Soares C.M."/>
            <person name="Birren B.W."/>
            <person name="Cuomo C.A."/>
        </authorList>
    </citation>
    <scope>NUCLEOTIDE SEQUENCE [LARGE SCALE GENOMIC DNA]</scope>
    <source>
        <strain evidence="15">ATCC MYA-826 / Pb01</strain>
    </source>
</reference>
<name>C1H537_PARBA</name>
<evidence type="ECO:0000313" key="14">
    <source>
        <dbReference type="EMBL" id="EEH34831.2"/>
    </source>
</evidence>
<gene>
    <name evidence="14" type="ORF">PAAG_05878</name>
</gene>
<dbReference type="KEGG" id="pbl:PAAG_05878"/>
<feature type="region of interest" description="Disordered" evidence="12">
    <location>
        <begin position="1506"/>
        <end position="1607"/>
    </location>
</feature>
<dbReference type="InterPro" id="IPR019035">
    <property type="entry name" value="Mediator_Med12"/>
</dbReference>
<evidence type="ECO:0000256" key="3">
    <source>
        <dbReference type="ARBA" id="ARBA00011629"/>
    </source>
</evidence>
<feature type="region of interest" description="Disordered" evidence="12">
    <location>
        <begin position="1"/>
        <end position="93"/>
    </location>
</feature>
<keyword evidence="5" id="KW-0678">Repressor</keyword>
<comment type="function">
    <text evidence="10">Component of the SRB8-11 complex. The SRB8-11 complex is a regulatory module of the Mediator complex which is itself involved in regulation of basal and activated RNA polymerase II-dependent transcription. The SRB8-11 complex may be involved in the transcriptional repression of a subset of genes regulated by Mediator. It may inhibit the association of the Mediator complex with RNA polymerase II to form the holoenzyme complex.</text>
</comment>
<dbReference type="OMA" id="YPVRPWE"/>
<comment type="subcellular location">
    <subcellularLocation>
        <location evidence="1">Nucleus</location>
    </subcellularLocation>
</comment>
<feature type="compositionally biased region" description="Low complexity" evidence="12">
    <location>
        <begin position="8"/>
        <end position="30"/>
    </location>
</feature>
<feature type="compositionally biased region" description="Pro residues" evidence="12">
    <location>
        <begin position="31"/>
        <end position="44"/>
    </location>
</feature>
<dbReference type="SMART" id="SM01281">
    <property type="entry name" value="Med12"/>
    <property type="match status" value="1"/>
</dbReference>
<evidence type="ECO:0000313" key="15">
    <source>
        <dbReference type="Proteomes" id="UP000002059"/>
    </source>
</evidence>
<dbReference type="Pfam" id="PF25326">
    <property type="entry name" value="ARM_SRB8"/>
    <property type="match status" value="1"/>
</dbReference>
<dbReference type="VEuPathDB" id="FungiDB:PAAG_05878"/>
<dbReference type="AlphaFoldDB" id="C1H537"/>
<dbReference type="EMBL" id="KN294007">
    <property type="protein sequence ID" value="EEH34831.2"/>
    <property type="molecule type" value="Genomic_DNA"/>
</dbReference>
<dbReference type="Proteomes" id="UP000002059">
    <property type="component" value="Partially assembled WGS sequence"/>
</dbReference>
<evidence type="ECO:0000256" key="6">
    <source>
        <dbReference type="ARBA" id="ARBA00023015"/>
    </source>
</evidence>
<dbReference type="OrthoDB" id="20828at2759"/>
<evidence type="ECO:0000256" key="11">
    <source>
        <dbReference type="ARBA" id="ARBA00032010"/>
    </source>
</evidence>
<proteinExistence type="inferred from homology"/>
<dbReference type="InterPro" id="IPR057344">
    <property type="entry name" value="ARM_SRB8"/>
</dbReference>
<dbReference type="RefSeq" id="XP_015699935.1">
    <property type="nucleotide sequence ID" value="XM_015845709.1"/>
</dbReference>
<feature type="compositionally biased region" description="Polar residues" evidence="12">
    <location>
        <begin position="1558"/>
        <end position="1574"/>
    </location>
</feature>
<feature type="compositionally biased region" description="Low complexity" evidence="12">
    <location>
        <begin position="1515"/>
        <end position="1548"/>
    </location>
</feature>
<dbReference type="eggNOG" id="KOG4522">
    <property type="taxonomic scope" value="Eukaryota"/>
</dbReference>
<keyword evidence="6" id="KW-0805">Transcription regulation</keyword>
<dbReference type="Pfam" id="PF09497">
    <property type="entry name" value="Med12"/>
    <property type="match status" value="1"/>
</dbReference>
<evidence type="ECO:0000256" key="8">
    <source>
        <dbReference type="ARBA" id="ARBA00023163"/>
    </source>
</evidence>
<evidence type="ECO:0000256" key="4">
    <source>
        <dbReference type="ARBA" id="ARBA00019622"/>
    </source>
</evidence>
<feature type="compositionally biased region" description="Polar residues" evidence="12">
    <location>
        <begin position="1582"/>
        <end position="1607"/>
    </location>
</feature>
<evidence type="ECO:0000256" key="1">
    <source>
        <dbReference type="ARBA" id="ARBA00004123"/>
    </source>
</evidence>
<dbReference type="STRING" id="502779.C1H537"/>
<feature type="region of interest" description="Disordered" evidence="12">
    <location>
        <begin position="105"/>
        <end position="168"/>
    </location>
</feature>
<dbReference type="GO" id="GO:0016592">
    <property type="term" value="C:mediator complex"/>
    <property type="evidence" value="ECO:0007669"/>
    <property type="project" value="InterPro"/>
</dbReference>
<dbReference type="GO" id="GO:0006357">
    <property type="term" value="P:regulation of transcription by RNA polymerase II"/>
    <property type="evidence" value="ECO:0007669"/>
    <property type="project" value="InterPro"/>
</dbReference>
<evidence type="ECO:0000256" key="7">
    <source>
        <dbReference type="ARBA" id="ARBA00023159"/>
    </source>
</evidence>
<feature type="compositionally biased region" description="Low complexity" evidence="12">
    <location>
        <begin position="145"/>
        <end position="168"/>
    </location>
</feature>
<dbReference type="PANTHER" id="PTHR46567">
    <property type="entry name" value="MEDIATOR OF RNA POLYMERASE II TRANSCRIPTION SUBUNIT 12"/>
    <property type="match status" value="1"/>
</dbReference>
<organism evidence="14 15">
    <name type="scientific">Paracoccidioides lutzii (strain ATCC MYA-826 / Pb01)</name>
    <name type="common">Paracoccidioides brasiliensis</name>
    <dbReference type="NCBI Taxonomy" id="502779"/>
    <lineage>
        <taxon>Eukaryota</taxon>
        <taxon>Fungi</taxon>
        <taxon>Dikarya</taxon>
        <taxon>Ascomycota</taxon>
        <taxon>Pezizomycotina</taxon>
        <taxon>Eurotiomycetes</taxon>
        <taxon>Eurotiomycetidae</taxon>
        <taxon>Onygenales</taxon>
        <taxon>Ajellomycetaceae</taxon>
        <taxon>Paracoccidioides</taxon>
    </lineage>
</organism>
<sequence>MPLRRPTSHPVSPSRVSAPSGSSAPQLVPLAPAPAPAPAPPPPARAIDPDVQVISVIDLTAESDTDRVSDDGSGPPAKRPCLDTRESSTPLVPRDNNQYLAIHQQPPLDPQHNTPSTASEVPESINPMDLMNHTPNEQSLRPPWSFRSGMSSSAARRASESSQWSQSAGLPLLPIRPWQYSPQERSPYHTPTASDAQKDDTWCLEVQTTPYRMSNPAKAPRFLDNKSADFSPWTGSQVEDVLSDHTIKHGFYDRVQVSPNESVSARSALYPQFKHRSGLKVLSSVFAASLEQRQNHNRVTAPSTFRPPPRVTLTDNKRETWLRDLANDSVPLRRLSRTIPHGVRGKVLLEHCLVKSVHISRALWVAKCVGANELRAFRRKGTSASVASGLEAKWVRDWTVNVQQFIEGVLGSLVDDSWKIRICYALRLTGRLFLEYLVDHDHFMEWFHTSSSKASLASFPVWLLMLGSYWDHVVKYRKRGKRLAECLLEKLSTAILINKNGHLNSLIRRLSRIIKKIVHHCPSSFILPRCWAKYETTLSSCLDMNSTEDKKDFAALQERNASISRVKVEPGPKDNSPLQHIIELLDSSSDIPTLATDLLNLSLDPSTVATTVLEWASTAFRYGISRTYTAVRLFRRWRRIGMDTDLYLFTFLAQAHQKSGVRLVDLYHIICELVRSQTFSVSKYLQWLIARGVLSSVSENKERMPGDIGLLSNLPSCRLPGHVWNLRNTLLSRTGFQVDLESETIEVVKQSIRRRLPTMFPEVRTDVNVQMTDDLDFSAVTWTVKCEIGQWLRDVVASHVRDSVRTVWDFTNDFGIVSLTHQEFFEVRYVLESLDDMSMFADVLKCASESDNVTVLISAVDALNYHLETFNAIGATPDLFKSLVSSYARIRTADSRIDHLITSLLEVGVRIPTEAPSVAMLRRDQMEREKQLSMEAPSPVSDDIADINTATPSRTFRHALDQLLASGNTMDEVTMTRIFNTLSKRLEYGSVNGKQCTHETARYFVRLRPFNTKLFDRLMIRWVITVLKSSPRPDLSSLLPPLIGVGCVALQSFYVLIKYLLRTGDLREGIPDLTEFRQSLIQLLDKRLANAGGAQDLVAYRFKIAQQEYVRLFPSQALSLLQDLLAGVSQATAESPKRAGGDPLGDSVKPLLSEIAVRHPHVLGMDGADRLLEKFPDCMKFTSQALSLLLTIPDGSVLDAAKETIASINDFSRPFCLMKLRLLFVESDIESKKRIYDLVFEAAKSDIQQGLSDWIHVVSTLHPDAAMEIRQRAEQQLLAITFTPLIAPPPALSSPIEPDAIATSDVSPLVYLRIVEELSFSILDAGNLSLGPVFVDKMNIMLQKITALENSIANTSSSQDTAQIDNLREAQAAQEISIRFWLYIMLRLIAIHRSDLDPSSLSKSDIVDQTRLLISISCIALSQTISSRNIPSVPLSPTLINISSQAANSLQTQALDVAAALVDTIPDEARHQCARFFRDRCPPYIHPQNQPRLLFLFGPIPPTDIAASFIPPKQPKQSSPASGAASSIPAAATATAAPAGPSTSTPAAVKGAEPAPTPESSQTLPTPPNSNYNAPSVAPSHMTPTTSISSFQPLPNPPSSVYNATSHIPCNDPNSFVGDLRLQQQGQDVGPFPLRPWEMLEESAPVMGVNDTAVNLRLFEARLTRD</sequence>
<keyword evidence="15" id="KW-1185">Reference proteome</keyword>
<feature type="domain" description="Mediator complex subunit Med12" evidence="13">
    <location>
        <begin position="304"/>
        <end position="367"/>
    </location>
</feature>
<evidence type="ECO:0000256" key="2">
    <source>
        <dbReference type="ARBA" id="ARBA00010289"/>
    </source>
</evidence>
<dbReference type="PANTHER" id="PTHR46567:SF1">
    <property type="entry name" value="MEDIATOR OF RNA POLYMERASE II TRANSCRIPTION SUBUNIT 12"/>
    <property type="match status" value="1"/>
</dbReference>
<keyword evidence="9" id="KW-0539">Nucleus</keyword>
<protein>
    <recommendedName>
        <fullName evidence="4">Mediator of RNA polymerase II transcription subunit 12</fullName>
    </recommendedName>
    <alternativeName>
        <fullName evidence="11">Mediator complex subunit 12</fullName>
    </alternativeName>
</protein>
<evidence type="ECO:0000256" key="5">
    <source>
        <dbReference type="ARBA" id="ARBA00022491"/>
    </source>
</evidence>
<evidence type="ECO:0000256" key="12">
    <source>
        <dbReference type="SAM" id="MobiDB-lite"/>
    </source>
</evidence>
<evidence type="ECO:0000256" key="9">
    <source>
        <dbReference type="ARBA" id="ARBA00023242"/>
    </source>
</evidence>
<dbReference type="GO" id="GO:0003712">
    <property type="term" value="F:transcription coregulator activity"/>
    <property type="evidence" value="ECO:0007669"/>
    <property type="project" value="InterPro"/>
</dbReference>
<keyword evidence="8" id="KW-0804">Transcription</keyword>
<keyword evidence="7" id="KW-0010">Activator</keyword>
<evidence type="ECO:0000259" key="13">
    <source>
        <dbReference type="SMART" id="SM01281"/>
    </source>
</evidence>
<dbReference type="GeneID" id="9095429"/>
<evidence type="ECO:0000256" key="10">
    <source>
        <dbReference type="ARBA" id="ARBA00025661"/>
    </source>
</evidence>
<accession>C1H537</accession>
<dbReference type="HOGENOM" id="CLU_002034_1_0_1"/>
<comment type="similarity">
    <text evidence="2">Belongs to the Mediator complex subunit 12 family.</text>
</comment>
<comment type="subunit">
    <text evidence="3">Component of the SRB8-11 complex, which itself associates with the Mediator complex.</text>
</comment>